<name>A0AA38XKZ8_9EURO</name>
<accession>A0AA38XKZ8</accession>
<sequence>MEWTEISEAFDNISPYDELEPGAKEGFEETRAAIDKIGIELKFPFNFQVQVFEGWPFAGTKALIPGPNSRYPLHFRSYTVPVVWQKVGMLIDYNSLVAAYSNEPWFDLWCGNGEEFFDLSEDLEWPFGSMTGLLEGELSCIWNGFKMSCVEDLKADGRMA</sequence>
<reference evidence="1" key="1">
    <citation type="submission" date="2022-10" db="EMBL/GenBank/DDBJ databases">
        <title>Culturing micro-colonial fungi from biological soil crusts in the Mojave desert and describing Neophaeococcomyces mojavensis, and introducing the new genera and species Taxawa tesnikishii.</title>
        <authorList>
            <person name="Kurbessoian T."/>
            <person name="Stajich J.E."/>
        </authorList>
    </citation>
    <scope>NUCLEOTIDE SEQUENCE</scope>
    <source>
        <strain evidence="1">TK_41</strain>
    </source>
</reference>
<gene>
    <name evidence="1" type="ORF">H2200_001456</name>
</gene>
<dbReference type="EMBL" id="JAPDRK010000002">
    <property type="protein sequence ID" value="KAJ9615381.1"/>
    <property type="molecule type" value="Genomic_DNA"/>
</dbReference>
<evidence type="ECO:0000313" key="2">
    <source>
        <dbReference type="Proteomes" id="UP001172673"/>
    </source>
</evidence>
<protein>
    <submittedName>
        <fullName evidence="1">Uncharacterized protein</fullName>
    </submittedName>
</protein>
<dbReference type="AlphaFoldDB" id="A0AA38XKZ8"/>
<dbReference type="Proteomes" id="UP001172673">
    <property type="component" value="Unassembled WGS sequence"/>
</dbReference>
<evidence type="ECO:0000313" key="1">
    <source>
        <dbReference type="EMBL" id="KAJ9615381.1"/>
    </source>
</evidence>
<comment type="caution">
    <text evidence="1">The sequence shown here is derived from an EMBL/GenBank/DDBJ whole genome shotgun (WGS) entry which is preliminary data.</text>
</comment>
<keyword evidence="2" id="KW-1185">Reference proteome</keyword>
<organism evidence="1 2">
    <name type="scientific">Cladophialophora chaetospira</name>
    <dbReference type="NCBI Taxonomy" id="386627"/>
    <lineage>
        <taxon>Eukaryota</taxon>
        <taxon>Fungi</taxon>
        <taxon>Dikarya</taxon>
        <taxon>Ascomycota</taxon>
        <taxon>Pezizomycotina</taxon>
        <taxon>Eurotiomycetes</taxon>
        <taxon>Chaetothyriomycetidae</taxon>
        <taxon>Chaetothyriales</taxon>
        <taxon>Herpotrichiellaceae</taxon>
        <taxon>Cladophialophora</taxon>
    </lineage>
</organism>
<proteinExistence type="predicted"/>